<proteinExistence type="inferred from homology"/>
<feature type="transmembrane region" description="Helical" evidence="9">
    <location>
        <begin position="75"/>
        <end position="99"/>
    </location>
</feature>
<keyword evidence="6 9" id="KW-0472">Membrane</keyword>
<evidence type="ECO:0000256" key="9">
    <source>
        <dbReference type="SAM" id="Phobius"/>
    </source>
</evidence>
<sequence length="296" mass="33918">MNSYMLIYELVVLIEGLIMILLLVSFYILGERKILSYIQLRKGPNKVGLCGLVQSFADFLKLLSKVNVHGFNFRSWFSVFGCIVMVVCFLVSVEIYGMFQSGIDSWYALLYFLVVFSFLGYGILLLGWCSWSKYSLISCIRVSFSNVMFEMIFMCILILFGYLYFGYGDPGISSVLVLIVPIGFLCWLVVLVSENNRTPLDYGECESELVSGVTVEYSSVLFLVIFACEYAMMFIFSWISSFVFWGSSCIIIVLHLILFIMMRGSFPRVRFDSFVQLVWEYSVIMVVSYLVVLFGL</sequence>
<keyword evidence="8" id="KW-0830">Ubiquinone</keyword>
<keyword evidence="4 7" id="KW-0812">Transmembrane</keyword>
<organism evidence="10">
    <name type="scientific">Schistosoma mansoni</name>
    <name type="common">Blood fluke</name>
    <dbReference type="NCBI Taxonomy" id="6183"/>
    <lineage>
        <taxon>Eukaryota</taxon>
        <taxon>Metazoa</taxon>
        <taxon>Spiralia</taxon>
        <taxon>Lophotrochozoa</taxon>
        <taxon>Platyhelminthes</taxon>
        <taxon>Trematoda</taxon>
        <taxon>Digenea</taxon>
        <taxon>Strigeidida</taxon>
        <taxon>Schistosomatoidea</taxon>
        <taxon>Schistosomatidae</taxon>
        <taxon>Schistosoma</taxon>
    </lineage>
</organism>
<comment type="subcellular location">
    <subcellularLocation>
        <location evidence="1">Membrane</location>
        <topology evidence="1">Multi-pass membrane protein</topology>
    </subcellularLocation>
    <subcellularLocation>
        <location evidence="7">Mitochondrion inner membrane</location>
        <topology evidence="7">Multi-pass membrane protein</topology>
    </subcellularLocation>
</comment>
<feature type="transmembrane region" description="Helical" evidence="9">
    <location>
        <begin position="105"/>
        <end position="126"/>
    </location>
</feature>
<name>Q9B8X1_SCHMA</name>
<evidence type="ECO:0000256" key="6">
    <source>
        <dbReference type="ARBA" id="ARBA00023136"/>
    </source>
</evidence>
<accession>Q9B8X1</accession>
<keyword evidence="5 9" id="KW-1133">Transmembrane helix</keyword>
<comment type="catalytic activity">
    <reaction evidence="8">
        <text>a ubiquinone + NADH + 5 H(+)(in) = a ubiquinol + NAD(+) + 4 H(+)(out)</text>
        <dbReference type="Rhea" id="RHEA:29091"/>
        <dbReference type="Rhea" id="RHEA-COMP:9565"/>
        <dbReference type="Rhea" id="RHEA-COMP:9566"/>
        <dbReference type="ChEBI" id="CHEBI:15378"/>
        <dbReference type="ChEBI" id="CHEBI:16389"/>
        <dbReference type="ChEBI" id="CHEBI:17976"/>
        <dbReference type="ChEBI" id="CHEBI:57540"/>
        <dbReference type="ChEBI" id="CHEBI:57945"/>
        <dbReference type="EC" id="7.1.1.2"/>
    </reaction>
</comment>
<dbReference type="PANTHER" id="PTHR11432:SF3">
    <property type="entry name" value="NADH-UBIQUINONE OXIDOREDUCTASE CHAIN 1"/>
    <property type="match status" value="1"/>
</dbReference>
<evidence type="ECO:0000256" key="1">
    <source>
        <dbReference type="ARBA" id="ARBA00004141"/>
    </source>
</evidence>
<feature type="transmembrane region" description="Helical" evidence="9">
    <location>
        <begin position="6"/>
        <end position="29"/>
    </location>
</feature>
<evidence type="ECO:0000256" key="7">
    <source>
        <dbReference type="RuleBase" id="RU000471"/>
    </source>
</evidence>
<dbReference type="PANTHER" id="PTHR11432">
    <property type="entry name" value="NADH DEHYDROGENASE SUBUNIT 1"/>
    <property type="match status" value="1"/>
</dbReference>
<dbReference type="HOGENOM" id="CLU_015134_0_1_1"/>
<dbReference type="GO" id="GO:0005743">
    <property type="term" value="C:mitochondrial inner membrane"/>
    <property type="evidence" value="ECO:0007669"/>
    <property type="project" value="UniProtKB-SubCell"/>
</dbReference>
<dbReference type="KEGG" id="smm:ND1"/>
<reference evidence="10" key="1">
    <citation type="journal article" date="2000" name="Mol. Biol. Evol.">
        <title>Phylogenies inferred from mitochondrial gene orders-a cautionary tale from the parasitic flatworms.</title>
        <authorList>
            <person name="Le T.H."/>
            <person name="Blair D."/>
            <person name="Agatsuma T."/>
            <person name="Humair P.F."/>
            <person name="Campbell N.J."/>
            <person name="Iwagami M."/>
            <person name="Littlewood D.T."/>
            <person name="Peacock B."/>
            <person name="Johnston D.A."/>
            <person name="Bartley J."/>
            <person name="Rollinson D."/>
            <person name="Herniou E.A."/>
            <person name="Zarlenga D.S."/>
            <person name="McManus D.P."/>
        </authorList>
    </citation>
    <scope>NUCLEOTIDE SEQUENCE</scope>
    <source>
        <strain evidence="10">NMRI</strain>
    </source>
</reference>
<evidence type="ECO:0000256" key="2">
    <source>
        <dbReference type="ARBA" id="ARBA00010535"/>
    </source>
</evidence>
<feature type="transmembrane region" description="Helical" evidence="9">
    <location>
        <begin position="274"/>
        <end position="294"/>
    </location>
</feature>
<geneLocation type="mitochondrion" evidence="10"/>
<evidence type="ECO:0000313" key="10">
    <source>
        <dbReference type="EMBL" id="AAG13168.2"/>
    </source>
</evidence>
<dbReference type="OrthoDB" id="6281863at2759"/>
<protein>
    <recommendedName>
        <fullName evidence="3 8">NADH-ubiquinone oxidoreductase chain 1</fullName>
        <ecNumber evidence="8">7.1.1.2</ecNumber>
    </recommendedName>
</protein>
<evidence type="ECO:0000256" key="5">
    <source>
        <dbReference type="ARBA" id="ARBA00022989"/>
    </source>
</evidence>
<evidence type="ECO:0000256" key="4">
    <source>
        <dbReference type="ARBA" id="ARBA00022692"/>
    </source>
</evidence>
<comment type="similarity">
    <text evidence="2 7">Belongs to the complex I subunit 1 family.</text>
</comment>
<feature type="transmembrane region" description="Helical" evidence="9">
    <location>
        <begin position="213"/>
        <end position="236"/>
    </location>
</feature>
<dbReference type="GO" id="GO:0003954">
    <property type="term" value="F:NADH dehydrogenase activity"/>
    <property type="evidence" value="ECO:0007669"/>
    <property type="project" value="TreeGrafter"/>
</dbReference>
<evidence type="ECO:0000256" key="3">
    <source>
        <dbReference type="ARBA" id="ARBA00021009"/>
    </source>
</evidence>
<evidence type="ECO:0000256" key="8">
    <source>
        <dbReference type="RuleBase" id="RU000473"/>
    </source>
</evidence>
<feature type="transmembrane region" description="Helical" evidence="9">
    <location>
        <begin position="171"/>
        <end position="192"/>
    </location>
</feature>
<dbReference type="AlphaFoldDB" id="Q9B8X1"/>
<dbReference type="GO" id="GO:0008137">
    <property type="term" value="F:NADH dehydrogenase (ubiquinone) activity"/>
    <property type="evidence" value="ECO:0007669"/>
    <property type="project" value="UniProtKB-EC"/>
</dbReference>
<dbReference type="GO" id="GO:0009060">
    <property type="term" value="P:aerobic respiration"/>
    <property type="evidence" value="ECO:0007669"/>
    <property type="project" value="TreeGrafter"/>
</dbReference>
<dbReference type="eggNOG" id="KOG4770">
    <property type="taxonomic scope" value="Eukaryota"/>
</dbReference>
<dbReference type="EC" id="7.1.1.2" evidence="8"/>
<keyword evidence="7" id="KW-0520">NAD</keyword>
<dbReference type="EMBL" id="AF216698">
    <property type="protein sequence ID" value="AAG13168.2"/>
    <property type="molecule type" value="Genomic_DNA"/>
</dbReference>
<gene>
    <name evidence="10" type="primary">nad1</name>
</gene>
<feature type="transmembrane region" description="Helical" evidence="9">
    <location>
        <begin position="147"/>
        <end position="165"/>
    </location>
</feature>
<dbReference type="Pfam" id="PF00146">
    <property type="entry name" value="NADHdh"/>
    <property type="match status" value="1"/>
</dbReference>
<dbReference type="InterPro" id="IPR001694">
    <property type="entry name" value="NADH_UbQ_OxRdtase_su1/FPO"/>
</dbReference>
<feature type="transmembrane region" description="Helical" evidence="9">
    <location>
        <begin position="242"/>
        <end position="262"/>
    </location>
</feature>
<keyword evidence="8 10" id="KW-0496">Mitochondrion</keyword>